<comment type="caution">
    <text evidence="1">The sequence shown here is derived from an EMBL/GenBank/DDBJ whole genome shotgun (WGS) entry which is preliminary data.</text>
</comment>
<sequence>MADNLNVSRKTIKQAAEQIEYDNALSQSWLVNIEINGHPLLDAFKYHLLASKAELDFADRAKVRDQIVRFVADNLLYSVIAELSGNDRLLGQIADVCRDTN</sequence>
<reference evidence="1" key="1">
    <citation type="journal article" date="2014" name="Front. Microbiol.">
        <title>High frequency of phylogenetically diverse reductive dehalogenase-homologous genes in deep subseafloor sedimentary metagenomes.</title>
        <authorList>
            <person name="Kawai M."/>
            <person name="Futagami T."/>
            <person name="Toyoda A."/>
            <person name="Takaki Y."/>
            <person name="Nishi S."/>
            <person name="Hori S."/>
            <person name="Arai W."/>
            <person name="Tsubouchi T."/>
            <person name="Morono Y."/>
            <person name="Uchiyama I."/>
            <person name="Ito T."/>
            <person name="Fujiyama A."/>
            <person name="Inagaki F."/>
            <person name="Takami H."/>
        </authorList>
    </citation>
    <scope>NUCLEOTIDE SEQUENCE</scope>
    <source>
        <strain evidence="1">Expedition CK06-06</strain>
    </source>
</reference>
<dbReference type="AlphaFoldDB" id="X1D008"/>
<dbReference type="EMBL" id="BART01036686">
    <property type="protein sequence ID" value="GAH13462.1"/>
    <property type="molecule type" value="Genomic_DNA"/>
</dbReference>
<protein>
    <submittedName>
        <fullName evidence="1">Uncharacterized protein</fullName>
    </submittedName>
</protein>
<name>X1D008_9ZZZZ</name>
<accession>X1D008</accession>
<evidence type="ECO:0000313" key="1">
    <source>
        <dbReference type="EMBL" id="GAH13462.1"/>
    </source>
</evidence>
<gene>
    <name evidence="1" type="ORF">S01H4_61747</name>
</gene>
<proteinExistence type="predicted"/>
<organism evidence="1">
    <name type="scientific">marine sediment metagenome</name>
    <dbReference type="NCBI Taxonomy" id="412755"/>
    <lineage>
        <taxon>unclassified sequences</taxon>
        <taxon>metagenomes</taxon>
        <taxon>ecological metagenomes</taxon>
    </lineage>
</organism>